<protein>
    <submittedName>
        <fullName evidence="1">Uncharacterized protein</fullName>
    </submittedName>
</protein>
<reference evidence="1 2" key="1">
    <citation type="submission" date="2021-06" db="EMBL/GenBank/DDBJ databases">
        <title>FDA dAtabase for Regulatory Grade micrObial Sequences (FDA-ARGOS): Supporting development and validation of Infectious Disease Dx tests.</title>
        <authorList>
            <person name="Sproer C."/>
            <person name="Gronow S."/>
            <person name="Severitt S."/>
            <person name="Schroder I."/>
            <person name="Tallon L."/>
            <person name="Sadzewicz L."/>
            <person name="Zhao X."/>
            <person name="Boylan J."/>
            <person name="Ott S."/>
            <person name="Bowen H."/>
            <person name="Vavikolanu K."/>
            <person name="Mehta A."/>
            <person name="Aluvathingal J."/>
            <person name="Nadendla S."/>
            <person name="Lowell S."/>
            <person name="Myers T."/>
            <person name="Yan Y."/>
        </authorList>
    </citation>
    <scope>NUCLEOTIDE SEQUENCE [LARGE SCALE GENOMIC DNA]</scope>
    <source>
        <strain evidence="1 2">FDAARGOS 1428</strain>
    </source>
</reference>
<name>A0ABX8KIS7_9ENTR</name>
<proteinExistence type="predicted"/>
<gene>
    <name evidence="1" type="ORF">I6L58_18555</name>
</gene>
<organism evidence="1 2">
    <name type="scientific">Enterobacter cancerogenus</name>
    <dbReference type="NCBI Taxonomy" id="69218"/>
    <lineage>
        <taxon>Bacteria</taxon>
        <taxon>Pseudomonadati</taxon>
        <taxon>Pseudomonadota</taxon>
        <taxon>Gammaproteobacteria</taxon>
        <taxon>Enterobacterales</taxon>
        <taxon>Enterobacteriaceae</taxon>
        <taxon>Enterobacter</taxon>
        <taxon>Enterobacter cloacae complex</taxon>
    </lineage>
</organism>
<dbReference type="EMBL" id="CP077290">
    <property type="protein sequence ID" value="QXA48687.1"/>
    <property type="molecule type" value="Genomic_DNA"/>
</dbReference>
<keyword evidence="2" id="KW-1185">Reference proteome</keyword>
<dbReference type="Proteomes" id="UP000683583">
    <property type="component" value="Chromosome"/>
</dbReference>
<evidence type="ECO:0000313" key="2">
    <source>
        <dbReference type="Proteomes" id="UP000683583"/>
    </source>
</evidence>
<evidence type="ECO:0000313" key="1">
    <source>
        <dbReference type="EMBL" id="QXA48687.1"/>
    </source>
</evidence>
<accession>A0ABX8KIS7</accession>
<dbReference type="RefSeq" id="WP_088209397.1">
    <property type="nucleotide sequence ID" value="NZ_CP077290.1"/>
</dbReference>
<sequence length="98" mass="10955">MSKYLSVATFECEIIFWLRALFPCPPDAKDFVRFFPDVSISELIKCIADLIDRQLVSKAALRYEDGDAYLSFQGLVLTADGCTYAQQLARGCAGKSNF</sequence>